<gene>
    <name evidence="2" type="ORF">WOLCODRAFT_166542</name>
</gene>
<sequence length="535" mass="60517">MHHALESYDILWAIFRNFEPTTSYQDRTTLANAARVCRRVSSIALDCLWRHLTDPLPALKVISSFQAVTPTFDPDDENSYRDDEIEGDRYHLTDIISARDMERFQLYATRVRVLSFSSGKSWSSRAAVLSCIASLSRGPLFPNLQELAWSQTSPADFTILSFLTHAILRFSINHASGSLRDEIWSVHDPGLSTYLHAISSSLPNLRELSIQTRCCPSIILPLVRLRHLRKVSLYPTSMDCTLYRFLATLVNLVDLELRLELMDDTDVAFPQGFNALETLDISGRLSHIVRFAVAINSTAFRSVSIYDYDGESDERDLCLFFAVLRHKFRSSLRRVTCGTMLKKTTSVPLIDIIYPLMELPPLDSISFNSMTPFRTSSTDLTKMAASWPNLTALRICYDSEDEPPHISVLLELSRLCPHLRILTLPSLDFRSPVPDYTPPPATQPHALRALNVAFFPRRAIEDPMSVAQFIDTVFPELVLERTLVSARRPDGVKPDRWAWGRLREALGAFKARRMHSGASVREHGLSAAYHGSQDT</sequence>
<dbReference type="Proteomes" id="UP000218811">
    <property type="component" value="Unassembled WGS sequence"/>
</dbReference>
<dbReference type="STRING" id="742152.A0A2H3J1Q3"/>
<dbReference type="InterPro" id="IPR001810">
    <property type="entry name" value="F-box_dom"/>
</dbReference>
<dbReference type="Gene3D" id="3.80.10.10">
    <property type="entry name" value="Ribonuclease Inhibitor"/>
    <property type="match status" value="1"/>
</dbReference>
<dbReference type="AlphaFoldDB" id="A0A2H3J1Q3"/>
<reference evidence="2 3" key="1">
    <citation type="journal article" date="2012" name="Science">
        <title>The Paleozoic origin of enzymatic lignin decomposition reconstructed from 31 fungal genomes.</title>
        <authorList>
            <person name="Floudas D."/>
            <person name="Binder M."/>
            <person name="Riley R."/>
            <person name="Barry K."/>
            <person name="Blanchette R.A."/>
            <person name="Henrissat B."/>
            <person name="Martinez A.T."/>
            <person name="Otillar R."/>
            <person name="Spatafora J.W."/>
            <person name="Yadav J.S."/>
            <person name="Aerts A."/>
            <person name="Benoit I."/>
            <person name="Boyd A."/>
            <person name="Carlson A."/>
            <person name="Copeland A."/>
            <person name="Coutinho P.M."/>
            <person name="de Vries R.P."/>
            <person name="Ferreira P."/>
            <person name="Findley K."/>
            <person name="Foster B."/>
            <person name="Gaskell J."/>
            <person name="Glotzer D."/>
            <person name="Gorecki P."/>
            <person name="Heitman J."/>
            <person name="Hesse C."/>
            <person name="Hori C."/>
            <person name="Igarashi K."/>
            <person name="Jurgens J.A."/>
            <person name="Kallen N."/>
            <person name="Kersten P."/>
            <person name="Kohler A."/>
            <person name="Kuees U."/>
            <person name="Kumar T.K.A."/>
            <person name="Kuo A."/>
            <person name="LaButti K."/>
            <person name="Larrondo L.F."/>
            <person name="Lindquist E."/>
            <person name="Ling A."/>
            <person name="Lombard V."/>
            <person name="Lucas S."/>
            <person name="Lundell T."/>
            <person name="Martin R."/>
            <person name="McLaughlin D.J."/>
            <person name="Morgenstern I."/>
            <person name="Morin E."/>
            <person name="Murat C."/>
            <person name="Nagy L.G."/>
            <person name="Nolan M."/>
            <person name="Ohm R.A."/>
            <person name="Patyshakuliyeva A."/>
            <person name="Rokas A."/>
            <person name="Ruiz-Duenas F.J."/>
            <person name="Sabat G."/>
            <person name="Salamov A."/>
            <person name="Samejima M."/>
            <person name="Schmutz J."/>
            <person name="Slot J.C."/>
            <person name="St John F."/>
            <person name="Stenlid J."/>
            <person name="Sun H."/>
            <person name="Sun S."/>
            <person name="Syed K."/>
            <person name="Tsang A."/>
            <person name="Wiebenga A."/>
            <person name="Young D."/>
            <person name="Pisabarro A."/>
            <person name="Eastwood D.C."/>
            <person name="Martin F."/>
            <person name="Cullen D."/>
            <person name="Grigoriev I.V."/>
            <person name="Hibbett D.S."/>
        </authorList>
    </citation>
    <scope>NUCLEOTIDE SEQUENCE [LARGE SCALE GENOMIC DNA]</scope>
    <source>
        <strain evidence="2 3">MD-104</strain>
    </source>
</reference>
<evidence type="ECO:0000313" key="3">
    <source>
        <dbReference type="Proteomes" id="UP000218811"/>
    </source>
</evidence>
<evidence type="ECO:0000259" key="1">
    <source>
        <dbReference type="Pfam" id="PF12937"/>
    </source>
</evidence>
<dbReference type="Pfam" id="PF12937">
    <property type="entry name" value="F-box-like"/>
    <property type="match status" value="1"/>
</dbReference>
<organism evidence="2 3">
    <name type="scientific">Wolfiporia cocos (strain MD-104)</name>
    <name type="common">Brown rot fungus</name>
    <dbReference type="NCBI Taxonomy" id="742152"/>
    <lineage>
        <taxon>Eukaryota</taxon>
        <taxon>Fungi</taxon>
        <taxon>Dikarya</taxon>
        <taxon>Basidiomycota</taxon>
        <taxon>Agaricomycotina</taxon>
        <taxon>Agaricomycetes</taxon>
        <taxon>Polyporales</taxon>
        <taxon>Phaeolaceae</taxon>
        <taxon>Wolfiporia</taxon>
    </lineage>
</organism>
<dbReference type="InterPro" id="IPR032675">
    <property type="entry name" value="LRR_dom_sf"/>
</dbReference>
<protein>
    <recommendedName>
        <fullName evidence="1">F-box domain-containing protein</fullName>
    </recommendedName>
</protein>
<evidence type="ECO:0000313" key="2">
    <source>
        <dbReference type="EMBL" id="PCH35911.1"/>
    </source>
</evidence>
<dbReference type="OMA" id="TEMAESW"/>
<dbReference type="OrthoDB" id="2750697at2759"/>
<dbReference type="SUPFAM" id="SSF52047">
    <property type="entry name" value="RNI-like"/>
    <property type="match status" value="1"/>
</dbReference>
<proteinExistence type="predicted"/>
<name>A0A2H3J1Q3_WOLCO</name>
<accession>A0A2H3J1Q3</accession>
<keyword evidence="3" id="KW-1185">Reference proteome</keyword>
<dbReference type="EMBL" id="KB467865">
    <property type="protein sequence ID" value="PCH35911.1"/>
    <property type="molecule type" value="Genomic_DNA"/>
</dbReference>
<feature type="domain" description="F-box" evidence="1">
    <location>
        <begin position="9"/>
        <end position="52"/>
    </location>
</feature>